<evidence type="ECO:0000313" key="13">
    <source>
        <dbReference type="Proteomes" id="UP001318760"/>
    </source>
</evidence>
<keyword evidence="2" id="KW-0444">Lipid biosynthesis</keyword>
<dbReference type="EMBL" id="JADBHS010000013">
    <property type="protein sequence ID" value="MBE2986867.1"/>
    <property type="molecule type" value="Genomic_DNA"/>
</dbReference>
<dbReference type="InterPro" id="IPR033175">
    <property type="entry name" value="PSD-A"/>
</dbReference>
<organism evidence="12 13">
    <name type="scientific">Campylobacter californiensis</name>
    <dbReference type="NCBI Taxonomy" id="1032243"/>
    <lineage>
        <taxon>Bacteria</taxon>
        <taxon>Pseudomonadati</taxon>
        <taxon>Campylobacterota</taxon>
        <taxon>Epsilonproteobacteria</taxon>
        <taxon>Campylobacterales</taxon>
        <taxon>Campylobacteraceae</taxon>
        <taxon>Campylobacter</taxon>
    </lineage>
</organism>
<evidence type="ECO:0000256" key="3">
    <source>
        <dbReference type="ARBA" id="ARBA00022793"/>
    </source>
</evidence>
<keyword evidence="7" id="KW-0594">Phospholipid biosynthesis</keyword>
<dbReference type="Proteomes" id="UP001318760">
    <property type="component" value="Unassembled WGS sequence"/>
</dbReference>
<keyword evidence="4" id="KW-0443">Lipid metabolism</keyword>
<dbReference type="AlphaFoldDB" id="A0ABD4JJC5"/>
<dbReference type="InterPro" id="IPR003817">
    <property type="entry name" value="PS_Dcarbxylase"/>
</dbReference>
<proteinExistence type="predicted"/>
<evidence type="ECO:0000256" key="10">
    <source>
        <dbReference type="ARBA" id="ARBA00023317"/>
    </source>
</evidence>
<keyword evidence="11" id="KW-0812">Transmembrane</keyword>
<keyword evidence="1" id="KW-1003">Cell membrane</keyword>
<accession>A0ABD4JJC5</accession>
<evidence type="ECO:0000256" key="9">
    <source>
        <dbReference type="ARBA" id="ARBA00023264"/>
    </source>
</evidence>
<reference evidence="12 13" key="1">
    <citation type="submission" date="2020-10" db="EMBL/GenBank/DDBJ databases">
        <title>Campylobacter californiensis sp. nov. isolated from cattle and feral swine in California.</title>
        <authorList>
            <person name="Miller W.G."/>
        </authorList>
    </citation>
    <scope>NUCLEOTIDE SEQUENCE [LARGE SCALE GENOMIC DNA]</scope>
    <source>
        <strain evidence="12 13">RM12919</strain>
    </source>
</reference>
<feature type="transmembrane region" description="Helical" evidence="11">
    <location>
        <begin position="12"/>
        <end position="43"/>
    </location>
</feature>
<keyword evidence="11" id="KW-1133">Transmembrane helix</keyword>
<keyword evidence="8" id="KW-0456">Lyase</keyword>
<evidence type="ECO:0000256" key="2">
    <source>
        <dbReference type="ARBA" id="ARBA00022516"/>
    </source>
</evidence>
<dbReference type="Pfam" id="PF02666">
    <property type="entry name" value="PS_Dcarbxylase"/>
    <property type="match status" value="1"/>
</dbReference>
<comment type="caution">
    <text evidence="12">The sequence shown here is derived from an EMBL/GenBank/DDBJ whole genome shotgun (WGS) entry which is preliminary data.</text>
</comment>
<evidence type="ECO:0000256" key="7">
    <source>
        <dbReference type="ARBA" id="ARBA00023209"/>
    </source>
</evidence>
<dbReference type="PANTHER" id="PTHR35809:SF1">
    <property type="entry name" value="ARCHAETIDYLSERINE DECARBOXYLASE PROENZYME-RELATED"/>
    <property type="match status" value="1"/>
</dbReference>
<evidence type="ECO:0000256" key="5">
    <source>
        <dbReference type="ARBA" id="ARBA00023136"/>
    </source>
</evidence>
<protein>
    <submittedName>
        <fullName evidence="12">Phosphatidylserine decarboxylase</fullName>
    </submittedName>
</protein>
<name>A0ABD4JJC5_9BACT</name>
<keyword evidence="6" id="KW-0865">Zymogen</keyword>
<evidence type="ECO:0000256" key="11">
    <source>
        <dbReference type="SAM" id="Phobius"/>
    </source>
</evidence>
<sequence length="206" mass="23197">MQYISKYGYKYIIIFAFLMFVFLAIDMFECFFVTVFIACVAFFRQRESVKCTDKSQILVPIDGKISHIGVAEFEGQSCTKVEIDKSIFGVGVLYAVCLAKTVVLKKRHGLFLCTKMKQSNALNQRALYIFEDKGFKIYMRVIAGALSRSLELEDKPEVSPGDILGFLGSGKVVLFLPKDIKICVSIGERVRSQSTLGYLETRSMNA</sequence>
<keyword evidence="3" id="KW-0210">Decarboxylase</keyword>
<dbReference type="PANTHER" id="PTHR35809">
    <property type="entry name" value="ARCHAETIDYLSERINE DECARBOXYLASE PROENZYME-RELATED"/>
    <property type="match status" value="1"/>
</dbReference>
<dbReference type="RefSeq" id="WP_172285130.1">
    <property type="nucleotide sequence ID" value="NZ_CP012545.1"/>
</dbReference>
<keyword evidence="9" id="KW-1208">Phospholipid metabolism</keyword>
<evidence type="ECO:0000256" key="8">
    <source>
        <dbReference type="ARBA" id="ARBA00023239"/>
    </source>
</evidence>
<keyword evidence="10" id="KW-0670">Pyruvate</keyword>
<gene>
    <name evidence="12" type="ORF">CCAL12919_07015</name>
</gene>
<evidence type="ECO:0000313" key="12">
    <source>
        <dbReference type="EMBL" id="MBE2986867.1"/>
    </source>
</evidence>
<evidence type="ECO:0000256" key="4">
    <source>
        <dbReference type="ARBA" id="ARBA00023098"/>
    </source>
</evidence>
<dbReference type="GO" id="GO:0016831">
    <property type="term" value="F:carboxy-lyase activity"/>
    <property type="evidence" value="ECO:0007669"/>
    <property type="project" value="UniProtKB-KW"/>
</dbReference>
<dbReference type="GO" id="GO:0008654">
    <property type="term" value="P:phospholipid biosynthetic process"/>
    <property type="evidence" value="ECO:0007669"/>
    <property type="project" value="UniProtKB-KW"/>
</dbReference>
<evidence type="ECO:0000256" key="1">
    <source>
        <dbReference type="ARBA" id="ARBA00022475"/>
    </source>
</evidence>
<evidence type="ECO:0000256" key="6">
    <source>
        <dbReference type="ARBA" id="ARBA00023145"/>
    </source>
</evidence>
<keyword evidence="5 11" id="KW-0472">Membrane</keyword>